<dbReference type="RefSeq" id="WP_094199259.1">
    <property type="nucleotide sequence ID" value="NZ_NBIM01000001.1"/>
</dbReference>
<dbReference type="GO" id="GO:0000160">
    <property type="term" value="P:phosphorelay signal transduction system"/>
    <property type="evidence" value="ECO:0007669"/>
    <property type="project" value="InterPro"/>
</dbReference>
<feature type="domain" description="GGDEF" evidence="4">
    <location>
        <begin position="166"/>
        <end position="299"/>
    </location>
</feature>
<evidence type="ECO:0000313" key="5">
    <source>
        <dbReference type="EMBL" id="OXY82478.1"/>
    </source>
</evidence>
<dbReference type="InterPro" id="IPR011006">
    <property type="entry name" value="CheY-like_superfamily"/>
</dbReference>
<dbReference type="InterPro" id="IPR029787">
    <property type="entry name" value="Nucleotide_cyclase"/>
</dbReference>
<accession>A0A233RGG1</accession>
<gene>
    <name evidence="5" type="ORF">B6S08_02815</name>
</gene>
<proteinExistence type="predicted"/>
<dbReference type="NCBIfam" id="TIGR00254">
    <property type="entry name" value="GGDEF"/>
    <property type="match status" value="1"/>
</dbReference>
<dbReference type="SUPFAM" id="SSF55073">
    <property type="entry name" value="Nucleotide cyclase"/>
    <property type="match status" value="1"/>
</dbReference>
<evidence type="ECO:0000259" key="4">
    <source>
        <dbReference type="PROSITE" id="PS50887"/>
    </source>
</evidence>
<dbReference type="InterPro" id="IPR035919">
    <property type="entry name" value="EAL_sf"/>
</dbReference>
<keyword evidence="1" id="KW-0597">Phosphoprotein</keyword>
<comment type="caution">
    <text evidence="5">The sequence shown here is derived from an EMBL/GenBank/DDBJ whole genome shotgun (WGS) entry which is preliminary data.</text>
</comment>
<dbReference type="SUPFAM" id="SSF141868">
    <property type="entry name" value="EAL domain-like"/>
    <property type="match status" value="1"/>
</dbReference>
<dbReference type="InterPro" id="IPR052155">
    <property type="entry name" value="Biofilm_reg_signaling"/>
</dbReference>
<dbReference type="PROSITE" id="PS50883">
    <property type="entry name" value="EAL"/>
    <property type="match status" value="1"/>
</dbReference>
<dbReference type="SMART" id="SM00052">
    <property type="entry name" value="EAL"/>
    <property type="match status" value="1"/>
</dbReference>
<dbReference type="Gene3D" id="3.40.50.2300">
    <property type="match status" value="1"/>
</dbReference>
<evidence type="ECO:0000259" key="2">
    <source>
        <dbReference type="PROSITE" id="PS50110"/>
    </source>
</evidence>
<evidence type="ECO:0000256" key="1">
    <source>
        <dbReference type="PROSITE-ProRule" id="PRU00169"/>
    </source>
</evidence>
<dbReference type="CDD" id="cd01948">
    <property type="entry name" value="EAL"/>
    <property type="match status" value="1"/>
</dbReference>
<dbReference type="Gene3D" id="3.20.20.450">
    <property type="entry name" value="EAL domain"/>
    <property type="match status" value="1"/>
</dbReference>
<sequence length="571" mass="62995">MYESLLCHESVILIVDHRVSDIQLLGDAAKGLGMLHFASDGVQALELARQVRPDVVLLDIEMSGMDGFQLCEALKSDASLANTAMIFVTAHHNTEHEVHALELGGVDFLTKPINVPVARARIRNHVRLQQMARALANQDALTGLPNRLLLQDRISQAIHKARRHNGRVALMTLDLDNFRKINDAEGLAVGDKLLQRVAGRLSECSRVEDTVSRSGSDEFIILLPEVGSAGAVGNFAQRLLNALSEPFVMDSGTYTLSVTIGISLYPDDNNDAESIFQHAETALYQAKAGGRNRYSFFSSEIESCMRARQHQERLIQEALKHGGFEVFYQPKVEASQKKIIGVEALIRWRDNKGNLISPADFIPLAEKTGQIIPIGRLVLHRACLDAHAWHQAGHRLCVSVNISAVQLKHDRFIADVREVLQETGVNPGLVELEITEGVLATREHGSQDALLALKRLGLRIAIDDFGTGYSNLAYLKMFPVDVLKIDQSFVRGMMVDHSDTVIIEAIIKLSKALGLELVAEGVETREQEQGLIKLGCTVMQGFYYCRPAPHDEVDKQLASGIAGFTTIKAWQ</sequence>
<dbReference type="PANTHER" id="PTHR44757">
    <property type="entry name" value="DIGUANYLATE CYCLASE DGCP"/>
    <property type="match status" value="1"/>
</dbReference>
<dbReference type="Pfam" id="PF00563">
    <property type="entry name" value="EAL"/>
    <property type="match status" value="1"/>
</dbReference>
<keyword evidence="6" id="KW-1185">Reference proteome</keyword>
<dbReference type="AlphaFoldDB" id="A0A233RGG1"/>
<dbReference type="Gene3D" id="3.30.70.270">
    <property type="match status" value="1"/>
</dbReference>
<dbReference type="SUPFAM" id="SSF52172">
    <property type="entry name" value="CheY-like"/>
    <property type="match status" value="1"/>
</dbReference>
<dbReference type="InterPro" id="IPR043128">
    <property type="entry name" value="Rev_trsase/Diguanyl_cyclase"/>
</dbReference>
<dbReference type="InterPro" id="IPR001633">
    <property type="entry name" value="EAL_dom"/>
</dbReference>
<evidence type="ECO:0000259" key="3">
    <source>
        <dbReference type="PROSITE" id="PS50883"/>
    </source>
</evidence>
<evidence type="ECO:0000313" key="6">
    <source>
        <dbReference type="Proteomes" id="UP000242757"/>
    </source>
</evidence>
<dbReference type="PROSITE" id="PS50887">
    <property type="entry name" value="GGDEF"/>
    <property type="match status" value="1"/>
</dbReference>
<reference evidence="5 6" key="1">
    <citation type="submission" date="2017-08" db="EMBL/GenBank/DDBJ databases">
        <title>A Genome Sequence of Oceanimonas doudoroffii ATCC 27123T.</title>
        <authorList>
            <person name="Brennan M.A."/>
            <person name="Maclea K.S."/>
            <person name="Mcclelland W.D."/>
            <person name="Trachtenberg A.M."/>
        </authorList>
    </citation>
    <scope>NUCLEOTIDE SEQUENCE [LARGE SCALE GENOMIC DNA]</scope>
    <source>
        <strain evidence="5 6">ATCC 27123</strain>
    </source>
</reference>
<dbReference type="EMBL" id="NBIM01000001">
    <property type="protein sequence ID" value="OXY82478.1"/>
    <property type="molecule type" value="Genomic_DNA"/>
</dbReference>
<dbReference type="Pfam" id="PF00072">
    <property type="entry name" value="Response_reg"/>
    <property type="match status" value="1"/>
</dbReference>
<feature type="domain" description="EAL" evidence="3">
    <location>
        <begin position="308"/>
        <end position="561"/>
    </location>
</feature>
<feature type="modified residue" description="4-aspartylphosphate" evidence="1">
    <location>
        <position position="59"/>
    </location>
</feature>
<feature type="domain" description="Response regulatory" evidence="2">
    <location>
        <begin position="11"/>
        <end position="126"/>
    </location>
</feature>
<dbReference type="SMART" id="SM00267">
    <property type="entry name" value="GGDEF"/>
    <property type="match status" value="1"/>
</dbReference>
<dbReference type="PANTHER" id="PTHR44757:SF2">
    <property type="entry name" value="BIOFILM ARCHITECTURE MAINTENANCE PROTEIN MBAA"/>
    <property type="match status" value="1"/>
</dbReference>
<organism evidence="5 6">
    <name type="scientific">Oceanimonas doudoroffii</name>
    <dbReference type="NCBI Taxonomy" id="84158"/>
    <lineage>
        <taxon>Bacteria</taxon>
        <taxon>Pseudomonadati</taxon>
        <taxon>Pseudomonadota</taxon>
        <taxon>Gammaproteobacteria</taxon>
        <taxon>Aeromonadales</taxon>
        <taxon>Aeromonadaceae</taxon>
        <taxon>Oceanimonas</taxon>
    </lineage>
</organism>
<protein>
    <submittedName>
        <fullName evidence="5">GGDEF domain-containing response regulator</fullName>
    </submittedName>
</protein>
<name>A0A233RGG1_9GAMM</name>
<dbReference type="OrthoDB" id="6168558at2"/>
<dbReference type="Pfam" id="PF00990">
    <property type="entry name" value="GGDEF"/>
    <property type="match status" value="1"/>
</dbReference>
<dbReference type="SMART" id="SM00448">
    <property type="entry name" value="REC"/>
    <property type="match status" value="1"/>
</dbReference>
<dbReference type="PROSITE" id="PS50110">
    <property type="entry name" value="RESPONSE_REGULATORY"/>
    <property type="match status" value="1"/>
</dbReference>
<dbReference type="Proteomes" id="UP000242757">
    <property type="component" value="Unassembled WGS sequence"/>
</dbReference>
<dbReference type="CDD" id="cd01949">
    <property type="entry name" value="GGDEF"/>
    <property type="match status" value="1"/>
</dbReference>
<dbReference type="InterPro" id="IPR001789">
    <property type="entry name" value="Sig_transdc_resp-reg_receiver"/>
</dbReference>
<dbReference type="InterPro" id="IPR000160">
    <property type="entry name" value="GGDEF_dom"/>
</dbReference>